<evidence type="ECO:0000313" key="2">
    <source>
        <dbReference type="Proteomes" id="UP000324222"/>
    </source>
</evidence>
<reference evidence="1 2" key="1">
    <citation type="submission" date="2019-05" db="EMBL/GenBank/DDBJ databases">
        <title>Another draft genome of Portunus trituberculatus and its Hox gene families provides insights of decapod evolution.</title>
        <authorList>
            <person name="Jeong J.-H."/>
            <person name="Song I."/>
            <person name="Kim S."/>
            <person name="Choi T."/>
            <person name="Kim D."/>
            <person name="Ryu S."/>
            <person name="Kim W."/>
        </authorList>
    </citation>
    <scope>NUCLEOTIDE SEQUENCE [LARGE SCALE GENOMIC DNA]</scope>
    <source>
        <tissue evidence="1">Muscle</tissue>
    </source>
</reference>
<protein>
    <submittedName>
        <fullName evidence="1">Uncharacterized protein</fullName>
    </submittedName>
</protein>
<accession>A0A5B7KFG7</accession>
<gene>
    <name evidence="1" type="ORF">E2C01_101293</name>
</gene>
<comment type="caution">
    <text evidence="1">The sequence shown here is derived from an EMBL/GenBank/DDBJ whole genome shotgun (WGS) entry which is preliminary data.</text>
</comment>
<proteinExistence type="predicted"/>
<sequence>MHVSGSSGGGRWSAGQWMESFRRLPRKDGAAIGKVLGGSRYIHLNWQD</sequence>
<dbReference type="EMBL" id="VSRR010146542">
    <property type="protein sequence ID" value="MPD05544.1"/>
    <property type="molecule type" value="Genomic_DNA"/>
</dbReference>
<evidence type="ECO:0000313" key="1">
    <source>
        <dbReference type="EMBL" id="MPD05544.1"/>
    </source>
</evidence>
<dbReference type="Proteomes" id="UP000324222">
    <property type="component" value="Unassembled WGS sequence"/>
</dbReference>
<name>A0A5B7KFG7_PORTR</name>
<keyword evidence="2" id="KW-1185">Reference proteome</keyword>
<dbReference type="AlphaFoldDB" id="A0A5B7KFG7"/>
<organism evidence="1 2">
    <name type="scientific">Portunus trituberculatus</name>
    <name type="common">Swimming crab</name>
    <name type="synonym">Neptunus trituberculatus</name>
    <dbReference type="NCBI Taxonomy" id="210409"/>
    <lineage>
        <taxon>Eukaryota</taxon>
        <taxon>Metazoa</taxon>
        <taxon>Ecdysozoa</taxon>
        <taxon>Arthropoda</taxon>
        <taxon>Crustacea</taxon>
        <taxon>Multicrustacea</taxon>
        <taxon>Malacostraca</taxon>
        <taxon>Eumalacostraca</taxon>
        <taxon>Eucarida</taxon>
        <taxon>Decapoda</taxon>
        <taxon>Pleocyemata</taxon>
        <taxon>Brachyura</taxon>
        <taxon>Eubrachyura</taxon>
        <taxon>Portunoidea</taxon>
        <taxon>Portunidae</taxon>
        <taxon>Portuninae</taxon>
        <taxon>Portunus</taxon>
    </lineage>
</organism>